<keyword evidence="2" id="KW-1185">Reference proteome</keyword>
<dbReference type="Proteomes" id="UP001234178">
    <property type="component" value="Unassembled WGS sequence"/>
</dbReference>
<gene>
    <name evidence="1" type="ORF">OUZ56_011977</name>
</gene>
<accession>A0ABQ9Z1W5</accession>
<organism evidence="1 2">
    <name type="scientific">Daphnia magna</name>
    <dbReference type="NCBI Taxonomy" id="35525"/>
    <lineage>
        <taxon>Eukaryota</taxon>
        <taxon>Metazoa</taxon>
        <taxon>Ecdysozoa</taxon>
        <taxon>Arthropoda</taxon>
        <taxon>Crustacea</taxon>
        <taxon>Branchiopoda</taxon>
        <taxon>Diplostraca</taxon>
        <taxon>Cladocera</taxon>
        <taxon>Anomopoda</taxon>
        <taxon>Daphniidae</taxon>
        <taxon>Daphnia</taxon>
    </lineage>
</organism>
<reference evidence="1 2" key="1">
    <citation type="journal article" date="2023" name="Nucleic Acids Res.">
        <title>The hologenome of Daphnia magna reveals possible DNA methylation and microbiome-mediated evolution of the host genome.</title>
        <authorList>
            <person name="Chaturvedi A."/>
            <person name="Li X."/>
            <person name="Dhandapani V."/>
            <person name="Marshall H."/>
            <person name="Kissane S."/>
            <person name="Cuenca-Cambronero M."/>
            <person name="Asole G."/>
            <person name="Calvet F."/>
            <person name="Ruiz-Romero M."/>
            <person name="Marangio P."/>
            <person name="Guigo R."/>
            <person name="Rago D."/>
            <person name="Mirbahai L."/>
            <person name="Eastwood N."/>
            <person name="Colbourne J.K."/>
            <person name="Zhou J."/>
            <person name="Mallon E."/>
            <person name="Orsini L."/>
        </authorList>
    </citation>
    <scope>NUCLEOTIDE SEQUENCE [LARGE SCALE GENOMIC DNA]</scope>
    <source>
        <strain evidence="1">LRV0_1</strain>
    </source>
</reference>
<protein>
    <submittedName>
        <fullName evidence="1">Uncharacterized protein</fullName>
    </submittedName>
</protein>
<comment type="caution">
    <text evidence="1">The sequence shown here is derived from an EMBL/GenBank/DDBJ whole genome shotgun (WGS) entry which is preliminary data.</text>
</comment>
<dbReference type="EMBL" id="JAOYFB010000002">
    <property type="protein sequence ID" value="KAK4006819.1"/>
    <property type="molecule type" value="Genomic_DNA"/>
</dbReference>
<proteinExistence type="predicted"/>
<evidence type="ECO:0000313" key="1">
    <source>
        <dbReference type="EMBL" id="KAK4006819.1"/>
    </source>
</evidence>
<sequence>MSLFDVVVIGNDHVMMLAMASDQNDLERIHVMANDEDSHETGSEDGDYPIPLLTALTYRVNPRGFDKSARDQNSDFVEILVCLTKVDLNRFASEIHL</sequence>
<evidence type="ECO:0000313" key="2">
    <source>
        <dbReference type="Proteomes" id="UP001234178"/>
    </source>
</evidence>
<name>A0ABQ9Z1W5_9CRUS</name>